<gene>
    <name evidence="1" type="ORF">PGT21_032367</name>
</gene>
<name>A0A5B0LZ01_PUCGR</name>
<organism evidence="1 2">
    <name type="scientific">Puccinia graminis f. sp. tritici</name>
    <dbReference type="NCBI Taxonomy" id="56615"/>
    <lineage>
        <taxon>Eukaryota</taxon>
        <taxon>Fungi</taxon>
        <taxon>Dikarya</taxon>
        <taxon>Basidiomycota</taxon>
        <taxon>Pucciniomycotina</taxon>
        <taxon>Pucciniomycetes</taxon>
        <taxon>Pucciniales</taxon>
        <taxon>Pucciniaceae</taxon>
        <taxon>Puccinia</taxon>
    </lineage>
</organism>
<reference evidence="1 2" key="1">
    <citation type="submission" date="2019-05" db="EMBL/GenBank/DDBJ databases">
        <title>Emergence of the Ug99 lineage of the wheat stem rust pathogen through somatic hybridization.</title>
        <authorList>
            <person name="Li F."/>
            <person name="Upadhyaya N.M."/>
            <person name="Sperschneider J."/>
            <person name="Matny O."/>
            <person name="Nguyen-Phuc H."/>
            <person name="Mago R."/>
            <person name="Raley C."/>
            <person name="Miller M.E."/>
            <person name="Silverstein K.A.T."/>
            <person name="Henningsen E."/>
            <person name="Hirsch C.D."/>
            <person name="Visser B."/>
            <person name="Pretorius Z.A."/>
            <person name="Steffenson B.J."/>
            <person name="Schwessinger B."/>
            <person name="Dodds P.N."/>
            <person name="Figueroa M."/>
        </authorList>
    </citation>
    <scope>NUCLEOTIDE SEQUENCE [LARGE SCALE GENOMIC DNA]</scope>
    <source>
        <strain evidence="1">21-0</strain>
    </source>
</reference>
<evidence type="ECO:0000313" key="1">
    <source>
        <dbReference type="EMBL" id="KAA1069732.1"/>
    </source>
</evidence>
<dbReference type="EMBL" id="VSWC01000183">
    <property type="protein sequence ID" value="KAA1069732.1"/>
    <property type="molecule type" value="Genomic_DNA"/>
</dbReference>
<protein>
    <submittedName>
        <fullName evidence="1">Uncharacterized protein</fullName>
    </submittedName>
</protein>
<dbReference type="AlphaFoldDB" id="A0A5B0LZ01"/>
<sequence>MKEAASGSAIENYQQIIWGNRQRLAFSHVFCNGRCQQQQPEEMGVILRDVPRKFYFELQPIWILTSGLPTAKDSPSLIHMAVTEWQFQHRIWVSLD</sequence>
<accession>A0A5B0LZ01</accession>
<proteinExistence type="predicted"/>
<dbReference type="Proteomes" id="UP000324748">
    <property type="component" value="Unassembled WGS sequence"/>
</dbReference>
<keyword evidence="2" id="KW-1185">Reference proteome</keyword>
<evidence type="ECO:0000313" key="2">
    <source>
        <dbReference type="Proteomes" id="UP000324748"/>
    </source>
</evidence>
<comment type="caution">
    <text evidence="1">The sequence shown here is derived from an EMBL/GenBank/DDBJ whole genome shotgun (WGS) entry which is preliminary data.</text>
</comment>